<evidence type="ECO:0000313" key="2">
    <source>
        <dbReference type="EMBL" id="NIE50050.1"/>
    </source>
</evidence>
<dbReference type="EMBL" id="GIKN01007777">
    <property type="protein sequence ID" value="NIE50050.1"/>
    <property type="molecule type" value="Transcribed_RNA"/>
</dbReference>
<protein>
    <submittedName>
        <fullName evidence="2">Uncharacterized protein</fullName>
    </submittedName>
</protein>
<sequence>MYLYIVSRASVDVSPNANVKATAGQWFVCTSPTISFVLMFFLVYLCSCSIRVSTVFLPHSLRRCVRMPSQVVCYSARDIGRAFQYWWCFLKLMSVPLLSCCS</sequence>
<keyword evidence="1" id="KW-0472">Membrane</keyword>
<name>A0A6G5AIN1_RHIMP</name>
<dbReference type="AlphaFoldDB" id="A0A6G5AIN1"/>
<organism evidence="2">
    <name type="scientific">Rhipicephalus microplus</name>
    <name type="common">Cattle tick</name>
    <name type="synonym">Boophilus microplus</name>
    <dbReference type="NCBI Taxonomy" id="6941"/>
    <lineage>
        <taxon>Eukaryota</taxon>
        <taxon>Metazoa</taxon>
        <taxon>Ecdysozoa</taxon>
        <taxon>Arthropoda</taxon>
        <taxon>Chelicerata</taxon>
        <taxon>Arachnida</taxon>
        <taxon>Acari</taxon>
        <taxon>Parasitiformes</taxon>
        <taxon>Ixodida</taxon>
        <taxon>Ixodoidea</taxon>
        <taxon>Ixodidae</taxon>
        <taxon>Rhipicephalinae</taxon>
        <taxon>Rhipicephalus</taxon>
        <taxon>Boophilus</taxon>
    </lineage>
</organism>
<reference evidence="2" key="1">
    <citation type="submission" date="2020-03" db="EMBL/GenBank/DDBJ databases">
        <title>A transcriptome and proteome of the tick Rhipicephalus microplus shaped by the genetic composition of its hosts and developmental stage.</title>
        <authorList>
            <person name="Garcia G.R."/>
            <person name="Ribeiro J.M.C."/>
            <person name="Maruyama S.R."/>
            <person name="Gardinasse L.G."/>
            <person name="Nelson K."/>
            <person name="Ferreira B.R."/>
            <person name="Andrade T.G."/>
            <person name="Santos I.K.F.M."/>
        </authorList>
    </citation>
    <scope>NUCLEOTIDE SEQUENCE</scope>
    <source>
        <strain evidence="2">NSGR</strain>
        <tissue evidence="2">Salivary glands</tissue>
    </source>
</reference>
<accession>A0A6G5AIN1</accession>
<keyword evidence="1" id="KW-0812">Transmembrane</keyword>
<evidence type="ECO:0000256" key="1">
    <source>
        <dbReference type="SAM" id="Phobius"/>
    </source>
</evidence>
<feature type="transmembrane region" description="Helical" evidence="1">
    <location>
        <begin position="34"/>
        <end position="57"/>
    </location>
</feature>
<proteinExistence type="predicted"/>
<keyword evidence="1" id="KW-1133">Transmembrane helix</keyword>